<reference evidence="6 7" key="1">
    <citation type="submission" date="2019-12" db="EMBL/GenBank/DDBJ databases">
        <title>Streptomyces sp. strain T44 isolated from rhizosphere soil of Broussonetia papyrifera.</title>
        <authorList>
            <person name="Mo P."/>
        </authorList>
    </citation>
    <scope>NUCLEOTIDE SEQUENCE [LARGE SCALE GENOMIC DNA]</scope>
    <source>
        <strain evidence="6 7">T44</strain>
    </source>
</reference>
<keyword evidence="1" id="KW-0436">Ligase</keyword>
<dbReference type="PANTHER" id="PTHR43585:SF2">
    <property type="entry name" value="ATP-GRASP ENZYME FSQD"/>
    <property type="match status" value="1"/>
</dbReference>
<dbReference type="KEGG" id="sbro:GQF42_15270"/>
<dbReference type="SUPFAM" id="SSF56059">
    <property type="entry name" value="Glutathione synthetase ATP-binding domain-like"/>
    <property type="match status" value="1"/>
</dbReference>
<evidence type="ECO:0000256" key="3">
    <source>
        <dbReference type="ARBA" id="ARBA00022840"/>
    </source>
</evidence>
<keyword evidence="3 4" id="KW-0067">ATP-binding</keyword>
<evidence type="ECO:0000313" key="7">
    <source>
        <dbReference type="Proteomes" id="UP000436138"/>
    </source>
</evidence>
<dbReference type="PROSITE" id="PS50975">
    <property type="entry name" value="ATP_GRASP"/>
    <property type="match status" value="1"/>
</dbReference>
<dbReference type="EMBL" id="CP047020">
    <property type="protein sequence ID" value="QHA04463.1"/>
    <property type="molecule type" value="Genomic_DNA"/>
</dbReference>
<dbReference type="InterPro" id="IPR011761">
    <property type="entry name" value="ATP-grasp"/>
</dbReference>
<evidence type="ECO:0000256" key="2">
    <source>
        <dbReference type="ARBA" id="ARBA00022741"/>
    </source>
</evidence>
<keyword evidence="7" id="KW-1185">Reference proteome</keyword>
<dbReference type="GO" id="GO:0046872">
    <property type="term" value="F:metal ion binding"/>
    <property type="evidence" value="ECO:0007669"/>
    <property type="project" value="InterPro"/>
</dbReference>
<dbReference type="GO" id="GO:0005524">
    <property type="term" value="F:ATP binding"/>
    <property type="evidence" value="ECO:0007669"/>
    <property type="project" value="UniProtKB-UniRule"/>
</dbReference>
<keyword evidence="2 4" id="KW-0547">Nucleotide-binding</keyword>
<evidence type="ECO:0000259" key="5">
    <source>
        <dbReference type="PROSITE" id="PS50975"/>
    </source>
</evidence>
<dbReference type="AlphaFoldDB" id="A0A6I6MVQ6"/>
<dbReference type="InterPro" id="IPR052032">
    <property type="entry name" value="ATP-dep_AA_Ligase"/>
</dbReference>
<proteinExistence type="predicted"/>
<dbReference type="Proteomes" id="UP000436138">
    <property type="component" value="Chromosome"/>
</dbReference>
<dbReference type="RefSeq" id="WP_158920195.1">
    <property type="nucleotide sequence ID" value="NZ_CP047020.1"/>
</dbReference>
<evidence type="ECO:0000256" key="4">
    <source>
        <dbReference type="PROSITE-ProRule" id="PRU00409"/>
    </source>
</evidence>
<dbReference type="InterPro" id="IPR040570">
    <property type="entry name" value="LAL_C2"/>
</dbReference>
<organism evidence="6 7">
    <name type="scientific">Streptomyces broussonetiae</name>
    <dbReference type="NCBI Taxonomy" id="2686304"/>
    <lineage>
        <taxon>Bacteria</taxon>
        <taxon>Bacillati</taxon>
        <taxon>Actinomycetota</taxon>
        <taxon>Actinomycetes</taxon>
        <taxon>Kitasatosporales</taxon>
        <taxon>Streptomycetaceae</taxon>
        <taxon>Streptomyces</taxon>
    </lineage>
</organism>
<dbReference type="PANTHER" id="PTHR43585">
    <property type="entry name" value="FUMIPYRROLE BIOSYNTHESIS PROTEIN C"/>
    <property type="match status" value="1"/>
</dbReference>
<dbReference type="GO" id="GO:0016874">
    <property type="term" value="F:ligase activity"/>
    <property type="evidence" value="ECO:0007669"/>
    <property type="project" value="UniProtKB-KW"/>
</dbReference>
<gene>
    <name evidence="6" type="ORF">GQF42_15270</name>
</gene>
<dbReference type="Gene3D" id="3.30.470.20">
    <property type="entry name" value="ATP-grasp fold, B domain"/>
    <property type="match status" value="1"/>
</dbReference>
<evidence type="ECO:0000313" key="6">
    <source>
        <dbReference type="EMBL" id="QHA04463.1"/>
    </source>
</evidence>
<accession>A0A6I6MVQ6</accession>
<dbReference type="Pfam" id="PF18603">
    <property type="entry name" value="LAL_C2"/>
    <property type="match status" value="1"/>
</dbReference>
<evidence type="ECO:0000256" key="1">
    <source>
        <dbReference type="ARBA" id="ARBA00022598"/>
    </source>
</evidence>
<feature type="domain" description="ATP-grasp" evidence="5">
    <location>
        <begin position="75"/>
        <end position="137"/>
    </location>
</feature>
<protein>
    <submittedName>
        <fullName evidence="6">ATP-grasp domain-containing protein</fullName>
    </submittedName>
</protein>
<name>A0A6I6MVQ6_9ACTN</name>
<sequence length="231" mass="23880">MADLVLGISAYYHDSAAALVADGVPVAAAQETFTFEGRTSVLGVTDKLLGPTPHFVELGHTFPSALADEATAAAELAVAALDAPGFDFGPAHVEAKLTPRGPVLIEVNAHTGGDFIPDLVHHATGVELLRQSVVAHSGGRPDLTPTRAEGAAIRFIAGRSGTVTGVPDPGVLANFPSVVAFRTKAEAGRRTVWPSHSHERLGHVMTRAASPARAAVQADAALAHLAPVYEE</sequence>